<keyword evidence="2" id="KW-0560">Oxidoreductase</keyword>
<dbReference type="AlphaFoldDB" id="A0A518GF70"/>
<dbReference type="Pfam" id="PF13561">
    <property type="entry name" value="adh_short_C2"/>
    <property type="match status" value="1"/>
</dbReference>
<evidence type="ECO:0000313" key="3">
    <source>
        <dbReference type="Proteomes" id="UP000318017"/>
    </source>
</evidence>
<feature type="compositionally biased region" description="Basic residues" evidence="1">
    <location>
        <begin position="96"/>
        <end position="106"/>
    </location>
</feature>
<keyword evidence="3" id="KW-1185">Reference proteome</keyword>
<evidence type="ECO:0000256" key="1">
    <source>
        <dbReference type="SAM" id="MobiDB-lite"/>
    </source>
</evidence>
<feature type="region of interest" description="Disordered" evidence="1">
    <location>
        <begin position="306"/>
        <end position="355"/>
    </location>
</feature>
<dbReference type="SUPFAM" id="SSF51735">
    <property type="entry name" value="NAD(P)-binding Rossmann-fold domains"/>
    <property type="match status" value="1"/>
</dbReference>
<feature type="region of interest" description="Disordered" evidence="1">
    <location>
        <begin position="71"/>
        <end position="122"/>
    </location>
</feature>
<dbReference type="Gene3D" id="3.40.50.720">
    <property type="entry name" value="NAD(P)-binding Rossmann-like Domain"/>
    <property type="match status" value="2"/>
</dbReference>
<dbReference type="GO" id="GO:0005737">
    <property type="term" value="C:cytoplasm"/>
    <property type="evidence" value="ECO:0007669"/>
    <property type="project" value="TreeGrafter"/>
</dbReference>
<proteinExistence type="predicted"/>
<dbReference type="InterPro" id="IPR036291">
    <property type="entry name" value="NAD(P)-bd_dom_sf"/>
</dbReference>
<protein>
    <submittedName>
        <fullName evidence="2">Fatty acyl-CoA reductase</fullName>
        <ecNumber evidence="2">1.2.1.-</ecNumber>
    </submittedName>
</protein>
<dbReference type="OrthoDB" id="56744at2"/>
<accession>A0A518GF70</accession>
<dbReference type="InterPro" id="IPR002347">
    <property type="entry name" value="SDR_fam"/>
</dbReference>
<dbReference type="PANTHER" id="PTHR43544:SF2">
    <property type="entry name" value="OXIDOREDUCTASE"/>
    <property type="match status" value="1"/>
</dbReference>
<dbReference type="Proteomes" id="UP000318017">
    <property type="component" value="Chromosome"/>
</dbReference>
<feature type="compositionally biased region" description="Basic and acidic residues" evidence="1">
    <location>
        <begin position="71"/>
        <end position="86"/>
    </location>
</feature>
<sequence>MPDSQPLPAKPPPASPTVEDLLAATRVLEQIVEDRTPLLQLSHADQERIMRASGLVAHPGRTARRQLVRAERAQRRQAEADRKQQDESVLEQTGIRRLRQAPRRLKSAPPQPFETSLPPTANGEDQDYIAELQVPRNCYICKRDFTRVHFFYDAMCPDCAEFNWSKRNQQADLTGRFALLTGGRVKIGFEAALKLLRCGAHVIVTTRFPTDAAERFAAVEDHAQWLERLQVFGLDLRHTPSIEGLAEHLLKTLPRLDFILNNACQTVRRPSGFYEHLMVGERTPRESLPEAVQHILAAYHQLVDSTDSTGSADSSPLHLPQSSPALPQSPINPGGPNAFAGDTNEPGRSPTETPDAAMADLVTGSLAGIQRAAELSQVALLGEDQHCGKEVFPIGKYDGDAQQVDLRDINSWRLKLAQISTVELLEVQLVNAVAPFLLNARLKPLMERVTTADKHIVNVSAMEGVFYRAFKRDTHPHTNMAKAALNMLTRTSAQDYIRSGIHMNSVDTGWITDEDPIEITRRKQAERGFCTPLDTIDAAARICDPILSGLNTGEHLWGKFLKDYQVSNW</sequence>
<dbReference type="RefSeq" id="WP_145084369.1">
    <property type="nucleotide sequence ID" value="NZ_CP036298.1"/>
</dbReference>
<name>A0A518GF70_9BACT</name>
<dbReference type="EC" id="1.2.1.-" evidence="2"/>
<dbReference type="KEGG" id="ahel:Q31a_56390"/>
<gene>
    <name evidence="2" type="primary">acr1</name>
    <name evidence="2" type="ORF">Q31a_56390</name>
</gene>
<dbReference type="EMBL" id="CP036298">
    <property type="protein sequence ID" value="QDV27251.1"/>
    <property type="molecule type" value="Genomic_DNA"/>
</dbReference>
<dbReference type="InterPro" id="IPR051468">
    <property type="entry name" value="Fungal_SecMetab_SDRs"/>
</dbReference>
<feature type="compositionally biased region" description="Low complexity" evidence="1">
    <location>
        <begin position="306"/>
        <end position="329"/>
    </location>
</feature>
<dbReference type="GO" id="GO:0016491">
    <property type="term" value="F:oxidoreductase activity"/>
    <property type="evidence" value="ECO:0007669"/>
    <property type="project" value="UniProtKB-KW"/>
</dbReference>
<dbReference type="PANTHER" id="PTHR43544">
    <property type="entry name" value="SHORT-CHAIN DEHYDROGENASE/REDUCTASE"/>
    <property type="match status" value="1"/>
</dbReference>
<dbReference type="CDD" id="cd05233">
    <property type="entry name" value="SDR_c"/>
    <property type="match status" value="1"/>
</dbReference>
<reference evidence="2 3" key="1">
    <citation type="submission" date="2019-02" db="EMBL/GenBank/DDBJ databases">
        <title>Deep-cultivation of Planctomycetes and their phenomic and genomic characterization uncovers novel biology.</title>
        <authorList>
            <person name="Wiegand S."/>
            <person name="Jogler M."/>
            <person name="Boedeker C."/>
            <person name="Pinto D."/>
            <person name="Vollmers J."/>
            <person name="Rivas-Marin E."/>
            <person name="Kohn T."/>
            <person name="Peeters S.H."/>
            <person name="Heuer A."/>
            <person name="Rast P."/>
            <person name="Oberbeckmann S."/>
            <person name="Bunk B."/>
            <person name="Jeske O."/>
            <person name="Meyerdierks A."/>
            <person name="Storesund J.E."/>
            <person name="Kallscheuer N."/>
            <person name="Luecker S."/>
            <person name="Lage O.M."/>
            <person name="Pohl T."/>
            <person name="Merkel B.J."/>
            <person name="Hornburger P."/>
            <person name="Mueller R.-W."/>
            <person name="Bruemmer F."/>
            <person name="Labrenz M."/>
            <person name="Spormann A.M."/>
            <person name="Op den Camp H."/>
            <person name="Overmann J."/>
            <person name="Amann R."/>
            <person name="Jetten M.S.M."/>
            <person name="Mascher T."/>
            <person name="Medema M.H."/>
            <person name="Devos D.P."/>
            <person name="Kaster A.-K."/>
            <person name="Ovreas L."/>
            <person name="Rohde M."/>
            <person name="Galperin M.Y."/>
            <person name="Jogler C."/>
        </authorList>
    </citation>
    <scope>NUCLEOTIDE SEQUENCE [LARGE SCALE GENOMIC DNA]</scope>
    <source>
        <strain evidence="2 3">Q31a</strain>
    </source>
</reference>
<organism evidence="2 3">
    <name type="scientific">Aureliella helgolandensis</name>
    <dbReference type="NCBI Taxonomy" id="2527968"/>
    <lineage>
        <taxon>Bacteria</taxon>
        <taxon>Pseudomonadati</taxon>
        <taxon>Planctomycetota</taxon>
        <taxon>Planctomycetia</taxon>
        <taxon>Pirellulales</taxon>
        <taxon>Pirellulaceae</taxon>
        <taxon>Aureliella</taxon>
    </lineage>
</organism>
<dbReference type="Pfam" id="PF00106">
    <property type="entry name" value="adh_short"/>
    <property type="match status" value="1"/>
</dbReference>
<evidence type="ECO:0000313" key="2">
    <source>
        <dbReference type="EMBL" id="QDV27251.1"/>
    </source>
</evidence>